<comment type="caution">
    <text evidence="8">The sequence shown here is derived from an EMBL/GenBank/DDBJ whole genome shotgun (WGS) entry which is preliminary data.</text>
</comment>
<evidence type="ECO:0000259" key="6">
    <source>
        <dbReference type="PROSITE" id="PS50111"/>
    </source>
</evidence>
<keyword evidence="5" id="KW-0812">Transmembrane</keyword>
<sequence>MSWIYDIKISKKIILVVLVGVLFSITIGGVGLYFMKEMDQASQRLYHDQLLPIQWLNETRALNLMNDKYLLEIINEPDLNKQKEIKQRLDENVKQSNELFAQYQEKTLSEQEQAIVKVLVDIIPKNREARNHAIQLAMEGNRQGAIDAYRANLNNSVTNTLLRRELGKYREAQANQIQQKVEADFSRSIYTMLGAILLSTVVSFGLGAWMARLISKPVVDMERLMAKAGSGDLTVFGDVQGMDEIGDLTASFNKMVKSQAAMVEHARKAADELAAGSEETAASAAEVSVAVQEVAQNMQNVAEKSERGTEAVLESSEVLLELSSLIQMAKEKAKQASATSHATMDTAEIGKETVKQTVRRMENINQKAEETGKLMNQLVQFSQEIGVITETITNLANQTNLLALNAAIEAARAGEAGRGFAVVAEEVRKLADQSSQGAAEVSALVQKISASTQATVQATNESRKEVEEGVRVVSEAGKALDNILLAVQETEQAIQGIVKLTEDEVASSDRIVSLINTLATVIDSLAIHVQQVAASTEETTASVETIAASAEESSAMAQELRNLVELFNVDSSSKNWSNEEHLIKAKSDHLLWKVRIVNMINGTEQVRPEDVNTHRECALGKWYFDANNSFKDDKHFLAIDEPHQKVHEYALKAAQAYQAGNHDEARRMLKQLEANSKRVISMINKLMKKV</sequence>
<dbReference type="Proteomes" id="UP000617402">
    <property type="component" value="Unassembled WGS sequence"/>
</dbReference>
<feature type="domain" description="HAMP" evidence="7">
    <location>
        <begin position="212"/>
        <end position="264"/>
    </location>
</feature>
<evidence type="ECO:0000313" key="8">
    <source>
        <dbReference type="EMBL" id="MBC9784252.1"/>
    </source>
</evidence>
<evidence type="ECO:0000256" key="4">
    <source>
        <dbReference type="SAM" id="Coils"/>
    </source>
</evidence>
<dbReference type="Pfam" id="PF13682">
    <property type="entry name" value="CZB"/>
    <property type="match status" value="1"/>
</dbReference>
<feature type="domain" description="Methyl-accepting transducer" evidence="6">
    <location>
        <begin position="283"/>
        <end position="547"/>
    </location>
</feature>
<keyword evidence="1 3" id="KW-0807">Transducer</keyword>
<dbReference type="RefSeq" id="WP_188039360.1">
    <property type="nucleotide sequence ID" value="NZ_JACVHF010000004.1"/>
</dbReference>
<organism evidence="8 9">
    <name type="scientific">Heliobacterium chlorum</name>
    <dbReference type="NCBI Taxonomy" id="2698"/>
    <lineage>
        <taxon>Bacteria</taxon>
        <taxon>Bacillati</taxon>
        <taxon>Bacillota</taxon>
        <taxon>Clostridia</taxon>
        <taxon>Eubacteriales</taxon>
        <taxon>Heliobacteriaceae</taxon>
        <taxon>Heliobacterium</taxon>
    </lineage>
</organism>
<dbReference type="SMART" id="SM00304">
    <property type="entry name" value="HAMP"/>
    <property type="match status" value="1"/>
</dbReference>
<dbReference type="CDD" id="cd11386">
    <property type="entry name" value="MCP_signal"/>
    <property type="match status" value="1"/>
</dbReference>
<evidence type="ECO:0000256" key="1">
    <source>
        <dbReference type="ARBA" id="ARBA00023224"/>
    </source>
</evidence>
<dbReference type="Pfam" id="PF00015">
    <property type="entry name" value="MCPsignal"/>
    <property type="match status" value="1"/>
</dbReference>
<dbReference type="InterPro" id="IPR024478">
    <property type="entry name" value="HlyB_4HB_MCP"/>
</dbReference>
<dbReference type="SUPFAM" id="SSF58104">
    <property type="entry name" value="Methyl-accepting chemotaxis protein (MCP) signaling domain"/>
    <property type="match status" value="1"/>
</dbReference>
<dbReference type="Gene3D" id="6.10.340.10">
    <property type="match status" value="1"/>
</dbReference>
<dbReference type="InterPro" id="IPR004089">
    <property type="entry name" value="MCPsignal_dom"/>
</dbReference>
<evidence type="ECO:0000256" key="5">
    <source>
        <dbReference type="SAM" id="Phobius"/>
    </source>
</evidence>
<evidence type="ECO:0000256" key="3">
    <source>
        <dbReference type="PROSITE-ProRule" id="PRU00284"/>
    </source>
</evidence>
<keyword evidence="9" id="KW-1185">Reference proteome</keyword>
<evidence type="ECO:0000313" key="9">
    <source>
        <dbReference type="Proteomes" id="UP000617402"/>
    </source>
</evidence>
<protein>
    <submittedName>
        <fullName evidence="8">MCP four helix bundle domain-containing protein</fullName>
    </submittedName>
</protein>
<dbReference type="SMART" id="SM00283">
    <property type="entry name" value="MA"/>
    <property type="match status" value="1"/>
</dbReference>
<dbReference type="PANTHER" id="PTHR32089:SF112">
    <property type="entry name" value="LYSOZYME-LIKE PROTEIN-RELATED"/>
    <property type="match status" value="1"/>
</dbReference>
<keyword evidence="4" id="KW-0175">Coiled coil</keyword>
<dbReference type="InterPro" id="IPR003660">
    <property type="entry name" value="HAMP_dom"/>
</dbReference>
<dbReference type="CDD" id="cd06225">
    <property type="entry name" value="HAMP"/>
    <property type="match status" value="1"/>
</dbReference>
<dbReference type="Gene3D" id="1.20.120.30">
    <property type="entry name" value="Aspartate receptor, ligand-binding domain"/>
    <property type="match status" value="1"/>
</dbReference>
<name>A0ABR7T293_HELCL</name>
<keyword evidence="5" id="KW-1133">Transmembrane helix</keyword>
<comment type="similarity">
    <text evidence="2">Belongs to the methyl-accepting chemotaxis (MCP) protein family.</text>
</comment>
<dbReference type="InterPro" id="IPR025991">
    <property type="entry name" value="Chemoreceptor_zinc-bind_dom"/>
</dbReference>
<dbReference type="EMBL" id="JACVHF010000004">
    <property type="protein sequence ID" value="MBC9784252.1"/>
    <property type="molecule type" value="Genomic_DNA"/>
</dbReference>
<keyword evidence="5" id="KW-0472">Membrane</keyword>
<feature type="transmembrane region" description="Helical" evidence="5">
    <location>
        <begin position="189"/>
        <end position="211"/>
    </location>
</feature>
<evidence type="ECO:0000256" key="2">
    <source>
        <dbReference type="ARBA" id="ARBA00029447"/>
    </source>
</evidence>
<dbReference type="Gene3D" id="1.10.287.950">
    <property type="entry name" value="Methyl-accepting chemotaxis protein"/>
    <property type="match status" value="1"/>
</dbReference>
<feature type="transmembrane region" description="Helical" evidence="5">
    <location>
        <begin position="13"/>
        <end position="35"/>
    </location>
</feature>
<dbReference type="Pfam" id="PF00672">
    <property type="entry name" value="HAMP"/>
    <property type="match status" value="1"/>
</dbReference>
<gene>
    <name evidence="8" type="ORF">H1S01_06975</name>
</gene>
<feature type="coiled-coil region" evidence="4">
    <location>
        <begin position="79"/>
        <end position="106"/>
    </location>
</feature>
<dbReference type="PROSITE" id="PS50111">
    <property type="entry name" value="CHEMOTAXIS_TRANSDUC_2"/>
    <property type="match status" value="1"/>
</dbReference>
<dbReference type="Pfam" id="PF12729">
    <property type="entry name" value="4HB_MCP_1"/>
    <property type="match status" value="1"/>
</dbReference>
<dbReference type="InterPro" id="IPR004090">
    <property type="entry name" value="Chemotax_Me-accpt_rcpt"/>
</dbReference>
<dbReference type="PROSITE" id="PS50885">
    <property type="entry name" value="HAMP"/>
    <property type="match status" value="1"/>
</dbReference>
<dbReference type="PANTHER" id="PTHR32089">
    <property type="entry name" value="METHYL-ACCEPTING CHEMOTAXIS PROTEIN MCPB"/>
    <property type="match status" value="1"/>
</dbReference>
<reference evidence="8 9" key="1">
    <citation type="submission" date="2020-07" db="EMBL/GenBank/DDBJ databases">
        <title>Draft whole-genome sequence of Heliobacterium chlorum DSM 3682, type strain.</title>
        <authorList>
            <person name="Kyndt J.A."/>
            <person name="Meyer T.E."/>
            <person name="Imhoff J.F."/>
        </authorList>
    </citation>
    <scope>NUCLEOTIDE SEQUENCE [LARGE SCALE GENOMIC DNA]</scope>
    <source>
        <strain evidence="8 9">DSM 3682</strain>
    </source>
</reference>
<dbReference type="PRINTS" id="PR00260">
    <property type="entry name" value="CHEMTRNSDUCR"/>
</dbReference>
<evidence type="ECO:0000259" key="7">
    <source>
        <dbReference type="PROSITE" id="PS50885"/>
    </source>
</evidence>
<proteinExistence type="inferred from homology"/>
<accession>A0ABR7T293</accession>